<evidence type="ECO:0000313" key="5">
    <source>
        <dbReference type="Proteomes" id="UP000481033"/>
    </source>
</evidence>
<dbReference type="PROSITE" id="PS51186">
    <property type="entry name" value="GNAT"/>
    <property type="match status" value="1"/>
</dbReference>
<dbReference type="InterPro" id="IPR016181">
    <property type="entry name" value="Acyl_CoA_acyltransferase"/>
</dbReference>
<proteinExistence type="predicted"/>
<keyword evidence="5" id="KW-1185">Reference proteome</keyword>
<name>A0A6M0RTY7_9CYAN</name>
<accession>A0A6M0RTY7</accession>
<dbReference type="AlphaFoldDB" id="A0A6M0RTY7"/>
<dbReference type="PANTHER" id="PTHR43420:SF44">
    <property type="entry name" value="ACETYLTRANSFERASE YPEA"/>
    <property type="match status" value="1"/>
</dbReference>
<protein>
    <submittedName>
        <fullName evidence="4">GNAT family N-acetyltransferase</fullName>
    </submittedName>
</protein>
<dbReference type="SUPFAM" id="SSF55729">
    <property type="entry name" value="Acyl-CoA N-acyltransferases (Nat)"/>
    <property type="match status" value="1"/>
</dbReference>
<dbReference type="Gene3D" id="3.40.630.30">
    <property type="match status" value="1"/>
</dbReference>
<reference evidence="4 5" key="1">
    <citation type="journal article" date="2020" name="Microb. Ecol.">
        <title>Ecogenomics of the Marine Benthic Filamentous Cyanobacterium Adonisia.</title>
        <authorList>
            <person name="Walter J.M."/>
            <person name="Coutinho F.H."/>
            <person name="Leomil L."/>
            <person name="Hargreaves P.I."/>
            <person name="Campeao M.E."/>
            <person name="Vieira V.V."/>
            <person name="Silva B.S."/>
            <person name="Fistarol G.O."/>
            <person name="Salomon P.S."/>
            <person name="Sawabe T."/>
            <person name="Mino S."/>
            <person name="Hosokawa M."/>
            <person name="Miyashita H."/>
            <person name="Maruyama F."/>
            <person name="van Verk M.C."/>
            <person name="Dutilh B.E."/>
            <person name="Thompson C.C."/>
            <person name="Thompson F.L."/>
        </authorList>
    </citation>
    <scope>NUCLEOTIDE SEQUENCE [LARGE SCALE GENOMIC DNA]</scope>
    <source>
        <strain evidence="4 5">CCMR0081</strain>
    </source>
</reference>
<dbReference type="Proteomes" id="UP000481033">
    <property type="component" value="Unassembled WGS sequence"/>
</dbReference>
<dbReference type="EMBL" id="QXHD01000004">
    <property type="protein sequence ID" value="NEZ59707.1"/>
    <property type="molecule type" value="Genomic_DNA"/>
</dbReference>
<evidence type="ECO:0000256" key="2">
    <source>
        <dbReference type="ARBA" id="ARBA00023315"/>
    </source>
</evidence>
<dbReference type="Pfam" id="PF00583">
    <property type="entry name" value="Acetyltransf_1"/>
    <property type="match status" value="1"/>
</dbReference>
<dbReference type="RefSeq" id="WP_163662501.1">
    <property type="nucleotide sequence ID" value="NZ_QXHD01000004.1"/>
</dbReference>
<dbReference type="PANTHER" id="PTHR43420">
    <property type="entry name" value="ACETYLTRANSFERASE"/>
    <property type="match status" value="1"/>
</dbReference>
<evidence type="ECO:0000256" key="1">
    <source>
        <dbReference type="ARBA" id="ARBA00022679"/>
    </source>
</evidence>
<evidence type="ECO:0000313" key="4">
    <source>
        <dbReference type="EMBL" id="NEZ59707.1"/>
    </source>
</evidence>
<gene>
    <name evidence="4" type="ORF">DXZ20_29520</name>
</gene>
<dbReference type="InterPro" id="IPR050680">
    <property type="entry name" value="YpeA/RimI_acetyltransf"/>
</dbReference>
<sequence>MDLEFDWPPGYRLVQGSSLDRARLLATMGNAYAELGATQLGHLTKTVELYLEGPSALWWLEKSESGARVGFTATTTGESLGCLWLGQSMNQLTGALQAYIYLVYVSPGYRRQGLGRQLMQYAKNWAKAQGYDQLSLQVFTDNLAALSLYNSLGYESKATLLTLDL</sequence>
<feature type="domain" description="N-acetyltransferase" evidence="3">
    <location>
        <begin position="30"/>
        <end position="165"/>
    </location>
</feature>
<dbReference type="CDD" id="cd04301">
    <property type="entry name" value="NAT_SF"/>
    <property type="match status" value="1"/>
</dbReference>
<keyword evidence="1 4" id="KW-0808">Transferase</keyword>
<evidence type="ECO:0000259" key="3">
    <source>
        <dbReference type="PROSITE" id="PS51186"/>
    </source>
</evidence>
<keyword evidence="2" id="KW-0012">Acyltransferase</keyword>
<dbReference type="InterPro" id="IPR000182">
    <property type="entry name" value="GNAT_dom"/>
</dbReference>
<dbReference type="GO" id="GO:0016747">
    <property type="term" value="F:acyltransferase activity, transferring groups other than amino-acyl groups"/>
    <property type="evidence" value="ECO:0007669"/>
    <property type="project" value="InterPro"/>
</dbReference>
<organism evidence="4 5">
    <name type="scientific">Adonisia turfae CCMR0081</name>
    <dbReference type="NCBI Taxonomy" id="2292702"/>
    <lineage>
        <taxon>Bacteria</taxon>
        <taxon>Bacillati</taxon>
        <taxon>Cyanobacteriota</taxon>
        <taxon>Adonisia</taxon>
        <taxon>Adonisia turfae</taxon>
    </lineage>
</organism>
<comment type="caution">
    <text evidence="4">The sequence shown here is derived from an EMBL/GenBank/DDBJ whole genome shotgun (WGS) entry which is preliminary data.</text>
</comment>